<comment type="subcellular location">
    <subcellularLocation>
        <location evidence="1">Cell envelope</location>
    </subcellularLocation>
</comment>
<dbReference type="InterPro" id="IPR001761">
    <property type="entry name" value="Peripla_BP/Lac1_sug-bd_dom"/>
</dbReference>
<evidence type="ECO:0000259" key="5">
    <source>
        <dbReference type="Pfam" id="PF00532"/>
    </source>
</evidence>
<reference evidence="6 7" key="1">
    <citation type="journal article" date="2013" name="ISME J.">
        <title>Comparative genomics of pathogenic lineages of Vibrio nigripulchritudo identifies virulence-associated traits.</title>
        <authorList>
            <person name="Goudenege D."/>
            <person name="Labreuche Y."/>
            <person name="Krin E."/>
            <person name="Ansquer D."/>
            <person name="Mangenot S."/>
            <person name="Calteau A."/>
            <person name="Medigue C."/>
            <person name="Mazel D."/>
            <person name="Polz M.F."/>
            <person name="Le Roux F."/>
        </authorList>
    </citation>
    <scope>NUCLEOTIDE SEQUENCE [LARGE SCALE GENOMIC DNA]</scope>
    <source>
        <strain evidence="6 7">SOn1</strain>
    </source>
</reference>
<evidence type="ECO:0000256" key="2">
    <source>
        <dbReference type="ARBA" id="ARBA00007639"/>
    </source>
</evidence>
<dbReference type="Proteomes" id="UP000018211">
    <property type="component" value="Unassembled WGS sequence"/>
</dbReference>
<dbReference type="RefSeq" id="WP_022612577.1">
    <property type="nucleotide sequence ID" value="NZ_LK391965.1"/>
</dbReference>
<dbReference type="EMBL" id="CAOF01000133">
    <property type="protein sequence ID" value="CCO47929.1"/>
    <property type="molecule type" value="Genomic_DNA"/>
</dbReference>
<protein>
    <submittedName>
        <fullName evidence="6">Periplasmic sensory protein associated with the TorRS two-component regulatory system</fullName>
    </submittedName>
</protein>
<dbReference type="PANTHER" id="PTHR46847:SF1">
    <property type="entry name" value="D-ALLOSE-BINDING PERIPLASMIC PROTEIN-RELATED"/>
    <property type="match status" value="1"/>
</dbReference>
<dbReference type="Pfam" id="PF00532">
    <property type="entry name" value="Peripla_BP_1"/>
    <property type="match status" value="1"/>
</dbReference>
<feature type="signal peptide" evidence="4">
    <location>
        <begin position="1"/>
        <end position="36"/>
    </location>
</feature>
<dbReference type="InterPro" id="IPR014301">
    <property type="entry name" value="TMAO_TorT"/>
</dbReference>
<keyword evidence="3 4" id="KW-0732">Signal</keyword>
<comment type="caution">
    <text evidence="6">The sequence shown here is derived from an EMBL/GenBank/DDBJ whole genome shotgun (WGS) entry which is preliminary data.</text>
</comment>
<evidence type="ECO:0000313" key="7">
    <source>
        <dbReference type="Proteomes" id="UP000018211"/>
    </source>
</evidence>
<evidence type="ECO:0000313" key="6">
    <source>
        <dbReference type="EMBL" id="CCO47929.1"/>
    </source>
</evidence>
<name>A0AAV2VT78_9VIBR</name>
<gene>
    <name evidence="6" type="primary">torT</name>
    <name evidence="6" type="ORF">VIBNISOn1_410082</name>
</gene>
<proteinExistence type="inferred from homology"/>
<organism evidence="6 7">
    <name type="scientific">Vibrio nigripulchritudo SOn1</name>
    <dbReference type="NCBI Taxonomy" id="1238450"/>
    <lineage>
        <taxon>Bacteria</taxon>
        <taxon>Pseudomonadati</taxon>
        <taxon>Pseudomonadota</taxon>
        <taxon>Gammaproteobacteria</taxon>
        <taxon>Vibrionales</taxon>
        <taxon>Vibrionaceae</taxon>
        <taxon>Vibrio</taxon>
    </lineage>
</organism>
<dbReference type="PANTHER" id="PTHR46847">
    <property type="entry name" value="D-ALLOSE-BINDING PERIPLASMIC PROTEIN-RELATED"/>
    <property type="match status" value="1"/>
</dbReference>
<dbReference type="GO" id="GO:0030313">
    <property type="term" value="C:cell envelope"/>
    <property type="evidence" value="ECO:0007669"/>
    <property type="project" value="UniProtKB-SubCell"/>
</dbReference>
<dbReference type="CDD" id="cd06306">
    <property type="entry name" value="PBP1_TorT-like"/>
    <property type="match status" value="1"/>
</dbReference>
<dbReference type="Gene3D" id="3.40.50.2300">
    <property type="match status" value="2"/>
</dbReference>
<dbReference type="NCBIfam" id="TIGR02955">
    <property type="entry name" value="TMAO_TorT"/>
    <property type="match status" value="1"/>
</dbReference>
<dbReference type="InterPro" id="IPR028082">
    <property type="entry name" value="Peripla_BP_I"/>
</dbReference>
<feature type="domain" description="Periplasmic binding protein/LacI sugar binding" evidence="5">
    <location>
        <begin position="38"/>
        <end position="322"/>
    </location>
</feature>
<feature type="chain" id="PRO_5043662932" evidence="4">
    <location>
        <begin position="37"/>
        <end position="342"/>
    </location>
</feature>
<sequence>MPDCFKHLSWRFRTPSLRYPILVTGSLILSAFPSHAAEKICAIYPHLKDSYWLSVNYGMVEEAKNQGVNLKVLESGGYPNLTRQTQQIEECRNWGADAIMLGTVAPNAYKHTLADLVRQTPVFVTVNQLNTDSNASKSVHGYVGVDWYDMGFKTGNYLKKKHPKGSGKVQVAWLPGPEQRGGTKPVERGFHDAIKSSDVEVVVSLWEDNDKELQRNLVQQVLESEQVDYIVGSAVAIEAAISELRNAKRTDIGLISTYLSHGIYRGLRRDRVQFAPTDKMVQQGRISIQQATHYLRNEPFKSNFVPVIEPLTPEQISKNVIADSLSPAEYRPIYMVEEENHL</sequence>
<dbReference type="SUPFAM" id="SSF53822">
    <property type="entry name" value="Periplasmic binding protein-like I"/>
    <property type="match status" value="1"/>
</dbReference>
<accession>A0AAV2VT78</accession>
<comment type="similarity">
    <text evidence="2">Belongs to the bacterial solute-binding protein 2 family.</text>
</comment>
<dbReference type="AlphaFoldDB" id="A0AAV2VT78"/>
<evidence type="ECO:0000256" key="3">
    <source>
        <dbReference type="ARBA" id="ARBA00022729"/>
    </source>
</evidence>
<evidence type="ECO:0000256" key="4">
    <source>
        <dbReference type="SAM" id="SignalP"/>
    </source>
</evidence>
<dbReference type="NCBIfam" id="NF008185">
    <property type="entry name" value="PRK10936.1"/>
    <property type="match status" value="1"/>
</dbReference>
<evidence type="ECO:0000256" key="1">
    <source>
        <dbReference type="ARBA" id="ARBA00004196"/>
    </source>
</evidence>